<keyword evidence="7 10" id="KW-0694">RNA-binding</keyword>
<proteinExistence type="inferred from homology"/>
<comment type="caution">
    <text evidence="10">Lacks conserved residue(s) required for the propagation of feature annotation.</text>
</comment>
<sequence>MTDTPHAPQPAAPRRLRVLAAMSGGVDSAVAAARAVEAGHDVTGVHLALSANPQSFRTGARGCCTVEDSRDARRAADVIGIPFYVWDLAERFRRDVVDDFVAEYEAGRTPNPCLRCNEKIKFAALLDKALALGFDAVCTGHYATVVAREDGTRELHRAADAAKDQSYVLGVLDERQLAHALFPLGDTRTTKEEIRAEAERRGLAVAKKPDSHDICFIADGDTQGFLAKHLGTAEGDIVDEDGNRLGTHSGAYGFTVGQRKGLRIGHPAPDGKPRYVLDISPVDNTVTVGPAAALDVVALTAISPRWCGTPPTGPGTYTAQLRAHGAETPVTAELVDGPDGAELRVSFTEPVRGVAPGQAVVLYDGTRVVGSATIAATERRGAAAVG</sequence>
<dbReference type="Pfam" id="PF03054">
    <property type="entry name" value="tRNA_Me_trans"/>
    <property type="match status" value="1"/>
</dbReference>
<keyword evidence="14" id="KW-1185">Reference proteome</keyword>
<feature type="active site" description="Nucleophile" evidence="10">
    <location>
        <position position="116"/>
    </location>
</feature>
<comment type="caution">
    <text evidence="13">The sequence shown here is derived from an EMBL/GenBank/DDBJ whole genome shotgun (WGS) entry which is preliminary data.</text>
</comment>
<keyword evidence="2 10" id="KW-0820">tRNA-binding</keyword>
<dbReference type="InterPro" id="IPR004506">
    <property type="entry name" value="MnmA-like"/>
</dbReference>
<dbReference type="EC" id="2.8.1.13" evidence="10"/>
<feature type="binding site" evidence="10">
    <location>
        <position position="140"/>
    </location>
    <ligand>
        <name>ATP</name>
        <dbReference type="ChEBI" id="CHEBI:30616"/>
    </ligand>
</feature>
<feature type="active site" description="Cysteine persulfide intermediate" evidence="10">
    <location>
        <position position="215"/>
    </location>
</feature>
<dbReference type="Proteomes" id="UP000230407">
    <property type="component" value="Unassembled WGS sequence"/>
</dbReference>
<dbReference type="PANTHER" id="PTHR11933:SF5">
    <property type="entry name" value="MITOCHONDRIAL TRNA-SPECIFIC 2-THIOURIDYLASE 1"/>
    <property type="match status" value="1"/>
</dbReference>
<evidence type="ECO:0000259" key="12">
    <source>
        <dbReference type="Pfam" id="PF20259"/>
    </source>
</evidence>
<dbReference type="RefSeq" id="WP_100203115.1">
    <property type="nucleotide sequence ID" value="NZ_PGGW01000060.1"/>
</dbReference>
<dbReference type="EMBL" id="PGGW01000060">
    <property type="protein sequence ID" value="PJE95930.1"/>
    <property type="molecule type" value="Genomic_DNA"/>
</dbReference>
<dbReference type="CDD" id="cd01998">
    <property type="entry name" value="MnmA_TRMU-like"/>
    <property type="match status" value="1"/>
</dbReference>
<dbReference type="PANTHER" id="PTHR11933">
    <property type="entry name" value="TRNA 5-METHYLAMINOMETHYL-2-THIOURIDYLATE -METHYLTRANSFERASE"/>
    <property type="match status" value="1"/>
</dbReference>
<feature type="binding site" evidence="10">
    <location>
        <position position="47"/>
    </location>
    <ligand>
        <name>ATP</name>
        <dbReference type="ChEBI" id="CHEBI:30616"/>
    </ligand>
</feature>
<evidence type="ECO:0000259" key="11">
    <source>
        <dbReference type="Pfam" id="PF20258"/>
    </source>
</evidence>
<gene>
    <name evidence="10" type="primary">mnmA</name>
    <name evidence="13" type="ORF">CUT44_19150</name>
</gene>
<keyword evidence="8" id="KW-1015">Disulfide bond</keyword>
<dbReference type="Pfam" id="PF20258">
    <property type="entry name" value="tRNA_Me_trans_C"/>
    <property type="match status" value="1"/>
</dbReference>
<dbReference type="InterPro" id="IPR046885">
    <property type="entry name" value="MnmA-like_C"/>
</dbReference>
<name>A0A2M8LVF4_9ACTN</name>
<dbReference type="GO" id="GO:0005524">
    <property type="term" value="F:ATP binding"/>
    <property type="evidence" value="ECO:0007669"/>
    <property type="project" value="UniProtKB-KW"/>
</dbReference>
<feature type="binding site" evidence="10">
    <location>
        <begin position="21"/>
        <end position="28"/>
    </location>
    <ligand>
        <name>ATP</name>
        <dbReference type="ChEBI" id="CHEBI:30616"/>
    </ligand>
</feature>
<dbReference type="Gene3D" id="2.30.30.280">
    <property type="entry name" value="Adenine nucleotide alpha hydrolases-like domains"/>
    <property type="match status" value="1"/>
</dbReference>
<comment type="function">
    <text evidence="10">Catalyzes the 2-thiolation of uridine at the wobble position (U34) of tRNA, leading to the formation of s(2)U34.</text>
</comment>
<reference evidence="13 14" key="1">
    <citation type="submission" date="2017-11" db="EMBL/GenBank/DDBJ databases">
        <title>Streptomyces carmine sp. nov., a novel actinomycete isolated from Sophora alopecuroides in Xinjiang, China.</title>
        <authorList>
            <person name="Wang Y."/>
            <person name="Luo X."/>
            <person name="Wan C."/>
            <person name="Zhang L."/>
        </authorList>
    </citation>
    <scope>NUCLEOTIDE SEQUENCE [LARGE SCALE GENOMIC DNA]</scope>
    <source>
        <strain evidence="13 14">TRM SA0054</strain>
    </source>
</reference>
<evidence type="ECO:0000256" key="7">
    <source>
        <dbReference type="ARBA" id="ARBA00022884"/>
    </source>
</evidence>
<dbReference type="AlphaFoldDB" id="A0A2M8LVF4"/>
<dbReference type="Pfam" id="PF20259">
    <property type="entry name" value="tRNA_Me_trans_M"/>
    <property type="match status" value="1"/>
</dbReference>
<evidence type="ECO:0000313" key="14">
    <source>
        <dbReference type="Proteomes" id="UP000230407"/>
    </source>
</evidence>
<comment type="subcellular location">
    <subcellularLocation>
        <location evidence="10">Cytoplasm</location>
    </subcellularLocation>
</comment>
<dbReference type="HAMAP" id="MF_00144">
    <property type="entry name" value="tRNA_thiouridyl_MnmA"/>
    <property type="match status" value="1"/>
</dbReference>
<feature type="region of interest" description="Interaction with tRNA" evidence="10">
    <location>
        <begin position="163"/>
        <end position="165"/>
    </location>
</feature>
<dbReference type="NCBIfam" id="NF001138">
    <property type="entry name" value="PRK00143.1"/>
    <property type="match status" value="1"/>
</dbReference>
<keyword evidence="6 10" id="KW-0067">ATP-binding</keyword>
<evidence type="ECO:0000256" key="6">
    <source>
        <dbReference type="ARBA" id="ARBA00022840"/>
    </source>
</evidence>
<dbReference type="GO" id="GO:0005737">
    <property type="term" value="C:cytoplasm"/>
    <property type="evidence" value="ECO:0007669"/>
    <property type="project" value="UniProtKB-SubCell"/>
</dbReference>
<accession>A0A2M8LVF4</accession>
<dbReference type="SUPFAM" id="SSF52402">
    <property type="entry name" value="Adenine nucleotide alpha hydrolases-like"/>
    <property type="match status" value="1"/>
</dbReference>
<feature type="site" description="Interaction with tRNA" evidence="10">
    <location>
        <position position="358"/>
    </location>
</feature>
<evidence type="ECO:0000256" key="4">
    <source>
        <dbReference type="ARBA" id="ARBA00022694"/>
    </source>
</evidence>
<comment type="similarity">
    <text evidence="10">Belongs to the MnmA/TRMU family.</text>
</comment>
<evidence type="ECO:0000256" key="1">
    <source>
        <dbReference type="ARBA" id="ARBA00022490"/>
    </source>
</evidence>
<evidence type="ECO:0000256" key="10">
    <source>
        <dbReference type="HAMAP-Rule" id="MF_00144"/>
    </source>
</evidence>
<dbReference type="InterPro" id="IPR023382">
    <property type="entry name" value="MnmA-like_central_sf"/>
</dbReference>
<organism evidence="13 14">
    <name type="scientific">Streptomyces carminius</name>
    <dbReference type="NCBI Taxonomy" id="2665496"/>
    <lineage>
        <taxon>Bacteria</taxon>
        <taxon>Bacillati</taxon>
        <taxon>Actinomycetota</taxon>
        <taxon>Actinomycetes</taxon>
        <taxon>Kitasatosporales</taxon>
        <taxon>Streptomycetaceae</taxon>
        <taxon>Streptomyces</taxon>
    </lineage>
</organism>
<comment type="catalytic activity">
    <reaction evidence="9 10">
        <text>S-sulfanyl-L-cysteinyl-[protein] + uridine(34) in tRNA + AH2 + ATP = 2-thiouridine(34) in tRNA + L-cysteinyl-[protein] + A + AMP + diphosphate + H(+)</text>
        <dbReference type="Rhea" id="RHEA:47032"/>
        <dbReference type="Rhea" id="RHEA-COMP:10131"/>
        <dbReference type="Rhea" id="RHEA-COMP:11726"/>
        <dbReference type="Rhea" id="RHEA-COMP:11727"/>
        <dbReference type="Rhea" id="RHEA-COMP:11728"/>
        <dbReference type="ChEBI" id="CHEBI:13193"/>
        <dbReference type="ChEBI" id="CHEBI:15378"/>
        <dbReference type="ChEBI" id="CHEBI:17499"/>
        <dbReference type="ChEBI" id="CHEBI:29950"/>
        <dbReference type="ChEBI" id="CHEBI:30616"/>
        <dbReference type="ChEBI" id="CHEBI:33019"/>
        <dbReference type="ChEBI" id="CHEBI:61963"/>
        <dbReference type="ChEBI" id="CHEBI:65315"/>
        <dbReference type="ChEBI" id="CHEBI:87170"/>
        <dbReference type="ChEBI" id="CHEBI:456215"/>
        <dbReference type="EC" id="2.8.1.13"/>
    </reaction>
</comment>
<evidence type="ECO:0000256" key="3">
    <source>
        <dbReference type="ARBA" id="ARBA00022679"/>
    </source>
</evidence>
<evidence type="ECO:0000256" key="9">
    <source>
        <dbReference type="ARBA" id="ARBA00051542"/>
    </source>
</evidence>
<feature type="domain" description="tRNA-specific 2-thiouridylase MnmA-like C-terminal" evidence="11">
    <location>
        <begin position="299"/>
        <end position="374"/>
    </location>
</feature>
<dbReference type="NCBIfam" id="TIGR00420">
    <property type="entry name" value="trmU"/>
    <property type="match status" value="1"/>
</dbReference>
<feature type="site" description="Interaction with tRNA" evidence="10">
    <location>
        <position position="141"/>
    </location>
</feature>
<evidence type="ECO:0000256" key="2">
    <source>
        <dbReference type="ARBA" id="ARBA00022555"/>
    </source>
</evidence>
<dbReference type="GO" id="GO:0000049">
    <property type="term" value="F:tRNA binding"/>
    <property type="evidence" value="ECO:0007669"/>
    <property type="project" value="UniProtKB-KW"/>
</dbReference>
<dbReference type="GO" id="GO:0002143">
    <property type="term" value="P:tRNA wobble position uridine thiolation"/>
    <property type="evidence" value="ECO:0007669"/>
    <property type="project" value="TreeGrafter"/>
</dbReference>
<dbReference type="InterPro" id="IPR014729">
    <property type="entry name" value="Rossmann-like_a/b/a_fold"/>
</dbReference>
<feature type="domain" description="tRNA-specific 2-thiouridylase MnmA-like central" evidence="12">
    <location>
        <begin position="224"/>
        <end position="289"/>
    </location>
</feature>
<protein>
    <recommendedName>
        <fullName evidence="10">tRNA-specific 2-thiouridylase MnmA</fullName>
        <ecNumber evidence="10">2.8.1.13</ecNumber>
    </recommendedName>
</protein>
<keyword evidence="5 10" id="KW-0547">Nucleotide-binding</keyword>
<keyword evidence="3 10" id="KW-0808">Transferase</keyword>
<evidence type="ECO:0000256" key="8">
    <source>
        <dbReference type="ARBA" id="ARBA00023157"/>
    </source>
</evidence>
<dbReference type="FunFam" id="3.40.50.620:FF:000057">
    <property type="entry name" value="tRNA-specific 2-thiouridylase MnmA"/>
    <property type="match status" value="1"/>
</dbReference>
<dbReference type="GO" id="GO:0103016">
    <property type="term" value="F:tRNA-uridine 2-sulfurtransferase activity"/>
    <property type="evidence" value="ECO:0007669"/>
    <property type="project" value="UniProtKB-EC"/>
</dbReference>
<dbReference type="Gene3D" id="3.40.50.620">
    <property type="entry name" value="HUPs"/>
    <property type="match status" value="1"/>
</dbReference>
<keyword evidence="1 10" id="KW-0963">Cytoplasm</keyword>
<dbReference type="InterPro" id="IPR046884">
    <property type="entry name" value="MnmA-like_central"/>
</dbReference>
<evidence type="ECO:0000256" key="5">
    <source>
        <dbReference type="ARBA" id="ARBA00022741"/>
    </source>
</evidence>
<dbReference type="Gene3D" id="2.40.30.10">
    <property type="entry name" value="Translation factors"/>
    <property type="match status" value="1"/>
</dbReference>
<keyword evidence="4 10" id="KW-0819">tRNA processing</keyword>
<evidence type="ECO:0000313" key="13">
    <source>
        <dbReference type="EMBL" id="PJE95930.1"/>
    </source>
</evidence>